<dbReference type="InterPro" id="IPR011231">
    <property type="entry name" value="Phage_VT1-Sakai_H0018"/>
</dbReference>
<dbReference type="AlphaFoldDB" id="A0A1F7S329"/>
<evidence type="ECO:0000313" key="2">
    <source>
        <dbReference type="Proteomes" id="UP000178797"/>
    </source>
</evidence>
<dbReference type="Proteomes" id="UP000178797">
    <property type="component" value="Unassembled WGS sequence"/>
</dbReference>
<dbReference type="EMBL" id="MGDE01000024">
    <property type="protein sequence ID" value="OGL47664.1"/>
    <property type="molecule type" value="Genomic_DNA"/>
</dbReference>
<protein>
    <submittedName>
        <fullName evidence="1">Uncharacterized protein</fullName>
    </submittedName>
</protein>
<accession>A0A1F7S329</accession>
<dbReference type="Pfam" id="PF09956">
    <property type="entry name" value="Phage_cement_2"/>
    <property type="match status" value="1"/>
</dbReference>
<proteinExistence type="predicted"/>
<comment type="caution">
    <text evidence="1">The sequence shown here is derived from an EMBL/GenBank/DDBJ whole genome shotgun (WGS) entry which is preliminary data.</text>
</comment>
<organism evidence="1 2">
    <name type="scientific">Candidatus Schekmanbacteria bacterium RBG_16_38_10</name>
    <dbReference type="NCBI Taxonomy" id="1817879"/>
    <lineage>
        <taxon>Bacteria</taxon>
        <taxon>Candidatus Schekmaniibacteriota</taxon>
    </lineage>
</organism>
<evidence type="ECO:0000313" key="1">
    <source>
        <dbReference type="EMBL" id="OGL47664.1"/>
    </source>
</evidence>
<sequence>MSDKATNTLNAAANLSALQYHIMRVSGVNACNVSSQATDSDMCGVLQNKPQSGEGASIQYSGRGRVVAGGAVTAGDHLSCNGSGRAATVTSGQMAFGQALETSGADGDNIDIIQYYPVRWAGAP</sequence>
<name>A0A1F7S329_9BACT</name>
<gene>
    <name evidence="1" type="ORF">A2W05_11220</name>
</gene>
<reference evidence="1 2" key="1">
    <citation type="journal article" date="2016" name="Nat. Commun.">
        <title>Thousands of microbial genomes shed light on interconnected biogeochemical processes in an aquifer system.</title>
        <authorList>
            <person name="Anantharaman K."/>
            <person name="Brown C.T."/>
            <person name="Hug L.A."/>
            <person name="Sharon I."/>
            <person name="Castelle C.J."/>
            <person name="Probst A.J."/>
            <person name="Thomas B.C."/>
            <person name="Singh A."/>
            <person name="Wilkins M.J."/>
            <person name="Karaoz U."/>
            <person name="Brodie E.L."/>
            <person name="Williams K.H."/>
            <person name="Hubbard S.S."/>
            <person name="Banfield J.F."/>
        </authorList>
    </citation>
    <scope>NUCLEOTIDE SEQUENCE [LARGE SCALE GENOMIC DNA]</scope>
</reference>